<organism evidence="2 3">
    <name type="scientific">Gardnerella vaginalis</name>
    <dbReference type="NCBI Taxonomy" id="2702"/>
    <lineage>
        <taxon>Bacteria</taxon>
        <taxon>Bacillati</taxon>
        <taxon>Actinomycetota</taxon>
        <taxon>Actinomycetes</taxon>
        <taxon>Bifidobacteriales</taxon>
        <taxon>Bifidobacteriaceae</taxon>
        <taxon>Gardnerella</taxon>
    </lineage>
</organism>
<comment type="caution">
    <text evidence="2">The sequence shown here is derived from an EMBL/GenBank/DDBJ whole genome shotgun (WGS) entry which is preliminary data.</text>
</comment>
<dbReference type="RefSeq" id="WP_240612675.1">
    <property type="nucleotide sequence ID" value="NZ_LRTV01000011.1"/>
</dbReference>
<evidence type="ECO:0008006" key="4">
    <source>
        <dbReference type="Google" id="ProtNLM"/>
    </source>
</evidence>
<name>A0A3E1IZT1_GARVA</name>
<evidence type="ECO:0000313" key="2">
    <source>
        <dbReference type="EMBL" id="RFD78348.1"/>
    </source>
</evidence>
<keyword evidence="1" id="KW-0812">Transmembrane</keyword>
<keyword evidence="1" id="KW-0472">Membrane</keyword>
<dbReference type="EMBL" id="LRTV01000011">
    <property type="protein sequence ID" value="RFD78348.1"/>
    <property type="molecule type" value="Genomic_DNA"/>
</dbReference>
<gene>
    <name evidence="2" type="ORF">AXE77_05675</name>
</gene>
<reference evidence="2 3" key="1">
    <citation type="submission" date="2016-02" db="EMBL/GenBank/DDBJ databases">
        <authorList>
            <person name="Alioto T."/>
            <person name="Alioto T."/>
        </authorList>
    </citation>
    <scope>NUCLEOTIDE SEQUENCE [LARGE SCALE GENOMIC DNA]</scope>
    <source>
        <strain evidence="2 3">NR010</strain>
    </source>
</reference>
<evidence type="ECO:0000313" key="3">
    <source>
        <dbReference type="Proteomes" id="UP000259221"/>
    </source>
</evidence>
<proteinExistence type="predicted"/>
<protein>
    <recommendedName>
        <fullName evidence="4">DNA recombination protein RmuC</fullName>
    </recommendedName>
</protein>
<keyword evidence="1" id="KW-1133">Transmembrane helix</keyword>
<sequence>MFDNIVMLVLMVVAVAITAVIVLAIVKHNSGTQGANGVNQREFNELRSQYEQARAQAQENGNQAIRYRTQA</sequence>
<accession>A0A3E1IZT1</accession>
<feature type="transmembrane region" description="Helical" evidence="1">
    <location>
        <begin position="6"/>
        <end position="26"/>
    </location>
</feature>
<evidence type="ECO:0000256" key="1">
    <source>
        <dbReference type="SAM" id="Phobius"/>
    </source>
</evidence>
<dbReference type="AlphaFoldDB" id="A0A3E1IZT1"/>
<dbReference type="Proteomes" id="UP000259221">
    <property type="component" value="Unassembled WGS sequence"/>
</dbReference>